<dbReference type="Proteomes" id="UP001320706">
    <property type="component" value="Unassembled WGS sequence"/>
</dbReference>
<sequence>MSRILQDQFIDDDEEETCPLCVEEFDLSDKGFRPCPCGYQICQFCYHNVRNNMNGLCPACRRPYDDANIEFRKPSPEEEALWKAKQAQRQKKTQVAMQKEAQKREADTLSRKHLAGLRVVQKNLVYVTGLNPKVQEDRLLETLRGELFFGQYGKIVKIVVSKAKDVVTHPQSVGVYVTYARKEDAASCIAAVDGSQNGDRTLRAQFGTTKYCSAYLRNEQCGNRNCMFLHEPGEDNDSFTRQDLSSMNVISTQQPNQASSHAPQPPPQSQQPVAAARPRQDTNTAPQSPHDGAEAPGLPSSASWASKAPQAQLTWSASRAASSTSGSPAVQKAVPVESPQQESVPEPAAPPAASEPEEKKVQAPIDAPEPAPPAQYKQHPSAFSGLIKTFISFDFNSLRFNEEIFSPEDLEFIKNHPPLFDSNGGAKIRARREREEAERRRLEAEAQVALQSVAAVEGEDNAEMSGSLQLGGEPEERQGAGQGVHQQHAIQPPSQQQALGNLGADPGQSLSNDLASLNLRAGSLTPSQQQQLLLQSFRTPSAQGSSYPNQQAQASAYPPGHARNVSRYTFANDTASASASVKPVANSKLMTQQSSMMPSQQQPFYTSTVQGPPPGLKTTGTPPVSGGGMFGQGHGFATSGLGYGANVTGRNANDELMRQLLRDRNLGSSQVSDAGKREYMISSFLHQNPPSTAPASAPGLLSFPYGPSPAAFQEAGPQKPKKKGKKHRHANTSSSGGGVVDVADPSILQARLHQGGNSAGQQGLFAGQGQDGSLDLTAFLASFVAMAFSHDLLLAFFLGGSGQSIGNTQHGLLIAKGVLVVRNI</sequence>
<protein>
    <submittedName>
        <fullName evidence="1">Transcriptional repressor general negative regulator of transcription subunit 4</fullName>
        <ecNumber evidence="1">2.3.2.27</ecNumber>
    </submittedName>
</protein>
<keyword evidence="2" id="KW-1185">Reference proteome</keyword>
<evidence type="ECO:0000313" key="1">
    <source>
        <dbReference type="EMBL" id="KAK8217401.1"/>
    </source>
</evidence>
<keyword evidence="1" id="KW-0012">Acyltransferase</keyword>
<dbReference type="EMBL" id="JAMKPW020000005">
    <property type="protein sequence ID" value="KAK8217401.1"/>
    <property type="molecule type" value="Genomic_DNA"/>
</dbReference>
<accession>A0ACC3SKE1</accession>
<keyword evidence="1" id="KW-0808">Transferase</keyword>
<name>A0ACC3SKE1_9PEZI</name>
<comment type="caution">
    <text evidence="1">The sequence shown here is derived from an EMBL/GenBank/DDBJ whole genome shotgun (WGS) entry which is preliminary data.</text>
</comment>
<proteinExistence type="predicted"/>
<evidence type="ECO:0000313" key="2">
    <source>
        <dbReference type="Proteomes" id="UP001320706"/>
    </source>
</evidence>
<dbReference type="EC" id="2.3.2.27" evidence="1"/>
<gene>
    <name evidence="1" type="primary">NOT4</name>
    <name evidence="1" type="ORF">M8818_001157</name>
</gene>
<reference evidence="1" key="1">
    <citation type="submission" date="2024-02" db="EMBL/GenBank/DDBJ databases">
        <title>Metagenome Assembled Genome of Zalaria obscura JY119.</title>
        <authorList>
            <person name="Vighnesh L."/>
            <person name="Jagadeeshwari U."/>
            <person name="Venkata Ramana C."/>
            <person name="Sasikala C."/>
        </authorList>
    </citation>
    <scope>NUCLEOTIDE SEQUENCE</scope>
    <source>
        <strain evidence="1">JY119</strain>
    </source>
</reference>
<organism evidence="1 2">
    <name type="scientific">Zalaria obscura</name>
    <dbReference type="NCBI Taxonomy" id="2024903"/>
    <lineage>
        <taxon>Eukaryota</taxon>
        <taxon>Fungi</taxon>
        <taxon>Dikarya</taxon>
        <taxon>Ascomycota</taxon>
        <taxon>Pezizomycotina</taxon>
        <taxon>Dothideomycetes</taxon>
        <taxon>Dothideomycetidae</taxon>
        <taxon>Dothideales</taxon>
        <taxon>Zalariaceae</taxon>
        <taxon>Zalaria</taxon>
    </lineage>
</organism>